<organism evidence="1 2">
    <name type="scientific">Pseudomonas asuensis</name>
    <dbReference type="NCBI Taxonomy" id="1825787"/>
    <lineage>
        <taxon>Bacteria</taxon>
        <taxon>Pseudomonadati</taxon>
        <taxon>Pseudomonadota</taxon>
        <taxon>Gammaproteobacteria</taxon>
        <taxon>Pseudomonadales</taxon>
        <taxon>Pseudomonadaceae</taxon>
        <taxon>Pseudomonas</taxon>
    </lineage>
</organism>
<dbReference type="EMBL" id="BMNW01000011">
    <property type="protein sequence ID" value="GGM25609.1"/>
    <property type="molecule type" value="Genomic_DNA"/>
</dbReference>
<keyword evidence="2" id="KW-1185">Reference proteome</keyword>
<sequence length="64" mass="7547">MTSEKEKLRAQLIELAQHYQGEIVTYAAQRKPDRNPWKRRPSILDKAYEQELDKMAKQEPDTSS</sequence>
<protein>
    <recommendedName>
        <fullName evidence="3">Beta-ketoadipyl CoA thiolase</fullName>
    </recommendedName>
</protein>
<proteinExistence type="predicted"/>
<gene>
    <name evidence="1" type="ORF">GCM10009425_40460</name>
</gene>
<evidence type="ECO:0000313" key="1">
    <source>
        <dbReference type="EMBL" id="GGM25609.1"/>
    </source>
</evidence>
<comment type="caution">
    <text evidence="1">The sequence shown here is derived from an EMBL/GenBank/DDBJ whole genome shotgun (WGS) entry which is preliminary data.</text>
</comment>
<name>A0ABQ2H2T8_9PSED</name>
<accession>A0ABQ2H2T8</accession>
<evidence type="ECO:0000313" key="2">
    <source>
        <dbReference type="Proteomes" id="UP000616499"/>
    </source>
</evidence>
<reference evidence="2" key="1">
    <citation type="journal article" date="2019" name="Int. J. Syst. Evol. Microbiol.">
        <title>The Global Catalogue of Microorganisms (GCM) 10K type strain sequencing project: providing services to taxonomists for standard genome sequencing and annotation.</title>
        <authorList>
            <consortium name="The Broad Institute Genomics Platform"/>
            <consortium name="The Broad Institute Genome Sequencing Center for Infectious Disease"/>
            <person name="Wu L."/>
            <person name="Ma J."/>
        </authorList>
    </citation>
    <scope>NUCLEOTIDE SEQUENCE [LARGE SCALE GENOMIC DNA]</scope>
    <source>
        <strain evidence="2">JCM 13501</strain>
    </source>
</reference>
<dbReference type="Proteomes" id="UP000616499">
    <property type="component" value="Unassembled WGS sequence"/>
</dbReference>
<evidence type="ECO:0008006" key="3">
    <source>
        <dbReference type="Google" id="ProtNLM"/>
    </source>
</evidence>